<evidence type="ECO:0000256" key="4">
    <source>
        <dbReference type="ARBA" id="ARBA00023136"/>
    </source>
</evidence>
<feature type="disulfide bond" evidence="6">
    <location>
        <begin position="245"/>
        <end position="263"/>
    </location>
</feature>
<comment type="caution">
    <text evidence="9">The sequence shown here is derived from an EMBL/GenBank/DDBJ whole genome shotgun (WGS) entry which is preliminary data.</text>
</comment>
<evidence type="ECO:0000256" key="2">
    <source>
        <dbReference type="ARBA" id="ARBA00022692"/>
    </source>
</evidence>
<dbReference type="PANTHER" id="PTHR24372:SF77">
    <property type="entry name" value="G-PROTEIN COUPLED RECEPTORS FAMILY 1 PROFILE DOMAIN-CONTAINING PROTEIN"/>
    <property type="match status" value="1"/>
</dbReference>
<keyword evidence="4 7" id="KW-0472">Membrane</keyword>
<evidence type="ECO:0000259" key="8">
    <source>
        <dbReference type="PROSITE" id="PS50262"/>
    </source>
</evidence>
<evidence type="ECO:0000256" key="7">
    <source>
        <dbReference type="SAM" id="Phobius"/>
    </source>
</evidence>
<evidence type="ECO:0000256" key="5">
    <source>
        <dbReference type="ARBA" id="ARBA00023157"/>
    </source>
</evidence>
<dbReference type="PROSITE" id="PS50068">
    <property type="entry name" value="LDLRA_2"/>
    <property type="match status" value="7"/>
</dbReference>
<feature type="disulfide bond" evidence="6">
    <location>
        <begin position="358"/>
        <end position="373"/>
    </location>
</feature>
<evidence type="ECO:0000256" key="3">
    <source>
        <dbReference type="ARBA" id="ARBA00022989"/>
    </source>
</evidence>
<dbReference type="InterPro" id="IPR000152">
    <property type="entry name" value="EGF-type_Asp/Asn_hydroxyl_site"/>
</dbReference>
<dbReference type="CDD" id="cd00112">
    <property type="entry name" value="LDLa"/>
    <property type="match status" value="3"/>
</dbReference>
<dbReference type="PRINTS" id="PR00261">
    <property type="entry name" value="LDLRECEPTOR"/>
</dbReference>
<feature type="transmembrane region" description="Helical" evidence="7">
    <location>
        <begin position="1050"/>
        <end position="1074"/>
    </location>
</feature>
<accession>A0ABP0FZ65</accession>
<dbReference type="InterPro" id="IPR002172">
    <property type="entry name" value="LDrepeatLR_classA_rpt"/>
</dbReference>
<feature type="transmembrane region" description="Helical" evidence="7">
    <location>
        <begin position="855"/>
        <end position="878"/>
    </location>
</feature>
<organism evidence="9 10">
    <name type="scientific">Clavelina lepadiformis</name>
    <name type="common">Light-bulb sea squirt</name>
    <name type="synonym">Ascidia lepadiformis</name>
    <dbReference type="NCBI Taxonomy" id="159417"/>
    <lineage>
        <taxon>Eukaryota</taxon>
        <taxon>Metazoa</taxon>
        <taxon>Chordata</taxon>
        <taxon>Tunicata</taxon>
        <taxon>Ascidiacea</taxon>
        <taxon>Aplousobranchia</taxon>
        <taxon>Clavelinidae</taxon>
        <taxon>Clavelina</taxon>
    </lineage>
</organism>
<dbReference type="SUPFAM" id="SSF81321">
    <property type="entry name" value="Family A G protein-coupled receptor-like"/>
    <property type="match status" value="1"/>
</dbReference>
<keyword evidence="5 6" id="KW-1015">Disulfide bond</keyword>
<dbReference type="InterPro" id="IPR017452">
    <property type="entry name" value="GPCR_Rhodpsn_7TM"/>
</dbReference>
<dbReference type="Gene3D" id="1.20.1070.10">
    <property type="entry name" value="Rhodopsin 7-helix transmembrane proteins"/>
    <property type="match status" value="1"/>
</dbReference>
<sequence length="1185" mass="133057">MLGECAGAQGRCALLIGGRVMLEEGLLFEELQVQRPSLNNQLSHHGGPRVTKDEQLLFHIILHMRNMKCDILLLAFFVTSLQVRSKKIDFNDLWQGLDRNVQEVLLKISPNISQSDLVYVLRSCNYGSLEDLLGTISSNIVIPKCQLSEFNCNCPFFNEELLECIPWRFVCDGWTDCSNGIDEFHCICPPGYFQCNDCHRGGANCLDKKSPYECINEIEIDDDYEDCWNRRDETKVRFIEGKWKCDNGQYIFPSFLCDGLDDCSDGSDELNCSEIICPSWSPNRCDCNMEGNNTCKHRNPCYGDTERCDGIAWCEDHTDQKNCSACPSSLPTPCNCNQLDNYTCKGVGPTCFIELARCNGGVDCTDGSDEINCTCIENTFKCSCVGLTCNVQEGCIEMENVNDGKLDCKDASDEFYVKAYKRVQCGPCDMTIIRLDESSNCRSPWCDKTTCYEVPSLECSLETIEQCNSTDVLCTSFCPDNSLDCNNILQCSDQTEILNYNFCDGSIDCMDGSDNVISGFGFKCTSKVSPVSCVIPQWNLYDNIPQCFDKSDLCFNADGSFNCFKCLDNRLIISPKQLCDGVIDCYDLSDECLCETPTLTECFDMFQTSDQSGQSCGLSKKYILIQDISNTLCSNASCTIKKPKVNETELIVCRTKWGTSYAKKCDGRPECIDFIDECFSCSNLPAFCNDTCRSFFPMEDRYCDGFIDEAWHHLNNSNCPLGFDERNCSKRYKCQAGRKISIDIMQKCNGIEDCNDGSDEIECDDRHYCLTTQGLISVPNNYKLDGKRDCIDGTDEFKLGVFSSSTNLIDSVGLCVWFWIILVVILVGNTYVIIFSVKDLQSKELGDGAKCNKTLILNLSISDLLMGIYLLIVMIKAWEFSGVYAKYDVQWRVSMLCSIAGSLCLVSSQTSCFIMVILTALRMYSVFFPFKARHPSVKVWVSAAFAAWVVSLVIAVMSNTIHYFRHAVIFPNPFSTSDTVKHDDVISFACRVASINNTTMNQSSNTWKESQAILRAQFRQYPIRGEMGYYGTISVCMPRLFVTPSDGFKVFSTTVISVNLLSFLFVGLGFISIYKKSSKRPTQSAKAKEEKLKMRNRVFRIIISDLLCWLPICIMAFLSLAGIELPSGIEILTAGGLLTINSALNPLLYSPHIEAFIEGIVRKVHRADKSSKKANIELRVCDERK</sequence>
<dbReference type="EMBL" id="CAWYQH010000098">
    <property type="protein sequence ID" value="CAK8684891.1"/>
    <property type="molecule type" value="Genomic_DNA"/>
</dbReference>
<dbReference type="SUPFAM" id="SSF57424">
    <property type="entry name" value="LDL receptor-like module"/>
    <property type="match status" value="5"/>
</dbReference>
<evidence type="ECO:0000256" key="1">
    <source>
        <dbReference type="ARBA" id="ARBA00004370"/>
    </source>
</evidence>
<gene>
    <name evidence="9" type="ORF">CVLEPA_LOCUS15995</name>
</gene>
<feature type="transmembrane region" description="Helical" evidence="7">
    <location>
        <begin position="1098"/>
        <end position="1123"/>
    </location>
</feature>
<feature type="disulfide bond" evidence="6">
    <location>
        <begin position="308"/>
        <end position="323"/>
    </location>
</feature>
<evidence type="ECO:0000256" key="6">
    <source>
        <dbReference type="PROSITE-ProRule" id="PRU00124"/>
    </source>
</evidence>
<evidence type="ECO:0000313" key="10">
    <source>
        <dbReference type="Proteomes" id="UP001642483"/>
    </source>
</evidence>
<dbReference type="Proteomes" id="UP001642483">
    <property type="component" value="Unassembled WGS sequence"/>
</dbReference>
<reference evidence="9 10" key="1">
    <citation type="submission" date="2024-02" db="EMBL/GenBank/DDBJ databases">
        <authorList>
            <person name="Daric V."/>
            <person name="Darras S."/>
        </authorList>
    </citation>
    <scope>NUCLEOTIDE SEQUENCE [LARGE SCALE GENOMIC DNA]</scope>
</reference>
<dbReference type="PROSITE" id="PS50262">
    <property type="entry name" value="G_PROTEIN_RECEP_F1_2"/>
    <property type="match status" value="1"/>
</dbReference>
<dbReference type="PROSITE" id="PS00010">
    <property type="entry name" value="ASX_HYDROXYL"/>
    <property type="match status" value="1"/>
</dbReference>
<feature type="transmembrane region" description="Helical" evidence="7">
    <location>
        <begin position="939"/>
        <end position="964"/>
    </location>
</feature>
<comment type="subcellular location">
    <subcellularLocation>
        <location evidence="1">Membrane</location>
    </subcellularLocation>
</comment>
<keyword evidence="3 7" id="KW-1133">Transmembrane helix</keyword>
<keyword evidence="2 7" id="KW-0812">Transmembrane</keyword>
<feature type="transmembrane region" description="Helical" evidence="7">
    <location>
        <begin position="816"/>
        <end position="834"/>
    </location>
</feature>
<feature type="domain" description="G-protein coupled receptors family 1 profile" evidence="8">
    <location>
        <begin position="828"/>
        <end position="1149"/>
    </location>
</feature>
<evidence type="ECO:0000313" key="9">
    <source>
        <dbReference type="EMBL" id="CAK8684891.1"/>
    </source>
</evidence>
<feature type="disulfide bond" evidence="6">
    <location>
        <begin position="748"/>
        <end position="763"/>
    </location>
</feature>
<comment type="caution">
    <text evidence="6">Lacks conserved residue(s) required for the propagation of feature annotation.</text>
</comment>
<keyword evidence="10" id="KW-1185">Reference proteome</keyword>
<protein>
    <recommendedName>
        <fullName evidence="8">G-protein coupled receptors family 1 profile domain-containing protein</fullName>
    </recommendedName>
</protein>
<dbReference type="Pfam" id="PF00057">
    <property type="entry name" value="Ldl_recept_a"/>
    <property type="match status" value="1"/>
</dbReference>
<feature type="disulfide bond" evidence="6">
    <location>
        <begin position="171"/>
        <end position="186"/>
    </location>
</feature>
<name>A0ABP0FZ65_CLALP</name>
<feature type="disulfide bond" evidence="6">
    <location>
        <begin position="257"/>
        <end position="272"/>
    </location>
</feature>
<feature type="transmembrane region" description="Helical" evidence="7">
    <location>
        <begin position="898"/>
        <end position="918"/>
    </location>
</feature>
<dbReference type="PANTHER" id="PTHR24372">
    <property type="entry name" value="GLYCOPROTEIN HORMONE RECEPTOR"/>
    <property type="match status" value="1"/>
</dbReference>
<proteinExistence type="predicted"/>
<dbReference type="Gene3D" id="4.10.400.10">
    <property type="entry name" value="Low-density Lipoprotein Receptor"/>
    <property type="match status" value="5"/>
</dbReference>
<dbReference type="SMART" id="SM00192">
    <property type="entry name" value="LDLa"/>
    <property type="match status" value="7"/>
</dbReference>
<dbReference type="InterPro" id="IPR036055">
    <property type="entry name" value="LDL_receptor-like_sf"/>
</dbReference>